<dbReference type="EMBL" id="JAFLCK010000006">
    <property type="protein sequence ID" value="MBN8659847.1"/>
    <property type="molecule type" value="Genomic_DNA"/>
</dbReference>
<sequence length="78" mass="8995">MSMFNHPSDEEKLCQVLKAYVEEWGPENVIVSVPEHWSEYSASNLGRVRLEFATENTVSIRVEYDFVRLSYNVNLVAA</sequence>
<name>A0A8J7PEM3_9BACT</name>
<comment type="caution">
    <text evidence="1">The sequence shown here is derived from an EMBL/GenBank/DDBJ whole genome shotgun (WGS) entry which is preliminary data.</text>
</comment>
<protein>
    <submittedName>
        <fullName evidence="1">Uncharacterized protein</fullName>
    </submittedName>
</protein>
<organism evidence="1 2">
    <name type="scientific">Candidatus Obscuribacter phosphatis</name>
    <dbReference type="NCBI Taxonomy" id="1906157"/>
    <lineage>
        <taxon>Bacteria</taxon>
        <taxon>Bacillati</taxon>
        <taxon>Candidatus Melainabacteria</taxon>
        <taxon>Candidatus Obscuribacterales</taxon>
        <taxon>Candidatus Obscuribacteraceae</taxon>
        <taxon>Candidatus Obscuribacter</taxon>
    </lineage>
</organism>
<evidence type="ECO:0000313" key="2">
    <source>
        <dbReference type="Proteomes" id="UP000664277"/>
    </source>
</evidence>
<reference evidence="1" key="1">
    <citation type="submission" date="2021-02" db="EMBL/GenBank/DDBJ databases">
        <title>Genome-Resolved Metagenomics of a Microbial Community Performing Photosynthetic Biological Nutrient Removal.</title>
        <authorList>
            <person name="Mcdaniel E.A."/>
        </authorList>
    </citation>
    <scope>NUCLEOTIDE SEQUENCE</scope>
    <source>
        <strain evidence="1">UWPOB_OBS1</strain>
    </source>
</reference>
<accession>A0A8J7PEM3</accession>
<proteinExistence type="predicted"/>
<dbReference type="AlphaFoldDB" id="A0A8J7PEM3"/>
<dbReference type="Proteomes" id="UP000664277">
    <property type="component" value="Unassembled WGS sequence"/>
</dbReference>
<evidence type="ECO:0000313" key="1">
    <source>
        <dbReference type="EMBL" id="MBN8659847.1"/>
    </source>
</evidence>
<gene>
    <name evidence="1" type="ORF">J0M35_05755</name>
</gene>